<evidence type="ECO:0000313" key="1">
    <source>
        <dbReference type="EMBL" id="JAD46869.1"/>
    </source>
</evidence>
<name>A0A0A9A5A7_ARUDO</name>
<dbReference type="AlphaFoldDB" id="A0A0A9A5A7"/>
<dbReference type="EMBL" id="GBRH01251026">
    <property type="protein sequence ID" value="JAD46869.1"/>
    <property type="molecule type" value="Transcribed_RNA"/>
</dbReference>
<organism evidence="1">
    <name type="scientific">Arundo donax</name>
    <name type="common">Giant reed</name>
    <name type="synonym">Donax arundinaceus</name>
    <dbReference type="NCBI Taxonomy" id="35708"/>
    <lineage>
        <taxon>Eukaryota</taxon>
        <taxon>Viridiplantae</taxon>
        <taxon>Streptophyta</taxon>
        <taxon>Embryophyta</taxon>
        <taxon>Tracheophyta</taxon>
        <taxon>Spermatophyta</taxon>
        <taxon>Magnoliopsida</taxon>
        <taxon>Liliopsida</taxon>
        <taxon>Poales</taxon>
        <taxon>Poaceae</taxon>
        <taxon>PACMAD clade</taxon>
        <taxon>Arundinoideae</taxon>
        <taxon>Arundineae</taxon>
        <taxon>Arundo</taxon>
    </lineage>
</organism>
<reference evidence="1" key="1">
    <citation type="submission" date="2014-09" db="EMBL/GenBank/DDBJ databases">
        <authorList>
            <person name="Magalhaes I.L.F."/>
            <person name="Oliveira U."/>
            <person name="Santos F.R."/>
            <person name="Vidigal T.H.D.A."/>
            <person name="Brescovit A.D."/>
            <person name="Santos A.J."/>
        </authorList>
    </citation>
    <scope>NUCLEOTIDE SEQUENCE</scope>
    <source>
        <tissue evidence="1">Shoot tissue taken approximately 20 cm above the soil surface</tissue>
    </source>
</reference>
<sequence length="38" mass="4174">MDCSTTVARSRAEESFSNGWTNECLTGHLLLLMTALTL</sequence>
<proteinExistence type="predicted"/>
<protein>
    <submittedName>
        <fullName evidence="1">Uncharacterized protein</fullName>
    </submittedName>
</protein>
<reference evidence="1" key="2">
    <citation type="journal article" date="2015" name="Data Brief">
        <title>Shoot transcriptome of the giant reed, Arundo donax.</title>
        <authorList>
            <person name="Barrero R.A."/>
            <person name="Guerrero F.D."/>
            <person name="Moolhuijzen P."/>
            <person name="Goolsby J.A."/>
            <person name="Tidwell J."/>
            <person name="Bellgard S.E."/>
            <person name="Bellgard M.I."/>
        </authorList>
    </citation>
    <scope>NUCLEOTIDE SEQUENCE</scope>
    <source>
        <tissue evidence="1">Shoot tissue taken approximately 20 cm above the soil surface</tissue>
    </source>
</reference>
<accession>A0A0A9A5A7</accession>